<comment type="caution">
    <text evidence="1">The sequence shown here is derived from an EMBL/GenBank/DDBJ whole genome shotgun (WGS) entry which is preliminary data.</text>
</comment>
<dbReference type="Proteomes" id="UP000195221">
    <property type="component" value="Unassembled WGS sequence"/>
</dbReference>
<reference evidence="1 2" key="1">
    <citation type="submission" date="2017-03" db="EMBL/GenBank/DDBJ databases">
        <title>Genome analysis of strain PAMC 26577.</title>
        <authorList>
            <person name="Oh H.-M."/>
            <person name="Yang J.-A."/>
        </authorList>
    </citation>
    <scope>NUCLEOTIDE SEQUENCE [LARGE SCALE GENOMIC DNA]</scope>
    <source>
        <strain evidence="1 2">PAMC 26577</strain>
    </source>
</reference>
<evidence type="ECO:0000313" key="1">
    <source>
        <dbReference type="EMBL" id="OTP71254.1"/>
    </source>
</evidence>
<gene>
    <name evidence="1" type="ORF">PAMC26577_25295</name>
</gene>
<sequence length="58" mass="6683">MMMNADFMAFAMMVIGRGGRRRDGYQRDSRSSERKNQGFHMFVEDWSGGARRFGSVTV</sequence>
<dbReference type="EMBL" id="NBTZ01000102">
    <property type="protein sequence ID" value="OTP71254.1"/>
    <property type="molecule type" value="Genomic_DNA"/>
</dbReference>
<organism evidence="1 2">
    <name type="scientific">Caballeronia sordidicola</name>
    <name type="common">Burkholderia sordidicola</name>
    <dbReference type="NCBI Taxonomy" id="196367"/>
    <lineage>
        <taxon>Bacteria</taxon>
        <taxon>Pseudomonadati</taxon>
        <taxon>Pseudomonadota</taxon>
        <taxon>Betaproteobacteria</taxon>
        <taxon>Burkholderiales</taxon>
        <taxon>Burkholderiaceae</taxon>
        <taxon>Caballeronia</taxon>
    </lineage>
</organism>
<protein>
    <submittedName>
        <fullName evidence="1">Uncharacterized protein</fullName>
    </submittedName>
</protein>
<dbReference type="AlphaFoldDB" id="A0A242MJ49"/>
<evidence type="ECO:0000313" key="2">
    <source>
        <dbReference type="Proteomes" id="UP000195221"/>
    </source>
</evidence>
<name>A0A242MJ49_CABSO</name>
<proteinExistence type="predicted"/>
<accession>A0A242MJ49</accession>